<reference evidence="12" key="1">
    <citation type="journal article" date="2010" name="Genome Biol.">
        <title>Genome sequence of the necrotrophic plant pathogen Pythium ultimum reveals original pathogenicity mechanisms and effector repertoire.</title>
        <authorList>
            <person name="Levesque C.A."/>
            <person name="Brouwer H."/>
            <person name="Cano L."/>
            <person name="Hamilton J.P."/>
            <person name="Holt C."/>
            <person name="Huitema E."/>
            <person name="Raffaele S."/>
            <person name="Robideau G.P."/>
            <person name="Thines M."/>
            <person name="Win J."/>
            <person name="Zerillo M.M."/>
            <person name="Beakes G.W."/>
            <person name="Boore J.L."/>
            <person name="Busam D."/>
            <person name="Dumas B."/>
            <person name="Ferriera S."/>
            <person name="Fuerstenberg S.I."/>
            <person name="Gachon C.M."/>
            <person name="Gaulin E."/>
            <person name="Govers F."/>
            <person name="Grenville-Briggs L."/>
            <person name="Horner N."/>
            <person name="Hostetler J."/>
            <person name="Jiang R.H."/>
            <person name="Johnson J."/>
            <person name="Krajaejun T."/>
            <person name="Lin H."/>
            <person name="Meijer H.J."/>
            <person name="Moore B."/>
            <person name="Morris P."/>
            <person name="Phuntmart V."/>
            <person name="Puiu D."/>
            <person name="Shetty J."/>
            <person name="Stajich J.E."/>
            <person name="Tripathy S."/>
            <person name="Wawra S."/>
            <person name="van West P."/>
            <person name="Whitty B.R."/>
            <person name="Coutinho P.M."/>
            <person name="Henrissat B."/>
            <person name="Martin F."/>
            <person name="Thomas P.D."/>
            <person name="Tyler B.M."/>
            <person name="De Vries R.P."/>
            <person name="Kamoun S."/>
            <person name="Yandell M."/>
            <person name="Tisserat N."/>
            <person name="Buell C.R."/>
        </authorList>
    </citation>
    <scope>NUCLEOTIDE SEQUENCE</scope>
    <source>
        <strain evidence="12">DAOM:BR144</strain>
    </source>
</reference>
<keyword evidence="12" id="KW-1185">Reference proteome</keyword>
<dbReference type="InterPro" id="IPR050727">
    <property type="entry name" value="GH43_arabinanases"/>
</dbReference>
<dbReference type="OMA" id="LIYHYYT"/>
<dbReference type="eggNOG" id="ENOG502QTQG">
    <property type="taxonomic scope" value="Eukaryota"/>
</dbReference>
<feature type="site" description="Important for catalytic activity, responsible for pKa modulation of the active site Glu and correct orientation of both the proton donor and substrate" evidence="9">
    <location>
        <position position="150"/>
    </location>
</feature>
<dbReference type="Pfam" id="PF04616">
    <property type="entry name" value="Glyco_hydro_43"/>
    <property type="match status" value="1"/>
</dbReference>
<name>K3WGW1_GLOUD</name>
<evidence type="ECO:0000256" key="9">
    <source>
        <dbReference type="PIRSR" id="PIRSR606710-2"/>
    </source>
</evidence>
<evidence type="ECO:0000313" key="11">
    <source>
        <dbReference type="EnsemblProtists" id="PYU1_T004202"/>
    </source>
</evidence>
<dbReference type="GO" id="GO:0046558">
    <property type="term" value="F:arabinan endo-1,5-alpha-L-arabinosidase activity"/>
    <property type="evidence" value="ECO:0007669"/>
    <property type="project" value="UniProtKB-EC"/>
</dbReference>
<feature type="signal peptide" evidence="10">
    <location>
        <begin position="1"/>
        <end position="20"/>
    </location>
</feature>
<reference evidence="12" key="2">
    <citation type="submission" date="2010-04" db="EMBL/GenBank/DDBJ databases">
        <authorList>
            <person name="Buell R."/>
            <person name="Hamilton J."/>
            <person name="Hostetler J."/>
        </authorList>
    </citation>
    <scope>NUCLEOTIDE SEQUENCE [LARGE SCALE GENOMIC DNA]</scope>
    <source>
        <strain evidence="12">DAOM:BR144</strain>
    </source>
</reference>
<comment type="pathway">
    <text evidence="2">Glycan metabolism; L-arabinan degradation.</text>
</comment>
<evidence type="ECO:0000256" key="10">
    <source>
        <dbReference type="SAM" id="SignalP"/>
    </source>
</evidence>
<proteinExistence type="inferred from homology"/>
<evidence type="ECO:0000256" key="2">
    <source>
        <dbReference type="ARBA" id="ARBA00004834"/>
    </source>
</evidence>
<dbReference type="VEuPathDB" id="FungiDB:PYU1_G004192"/>
<dbReference type="HOGENOM" id="CLU_009397_5_0_1"/>
<dbReference type="UniPathway" id="UPA00667"/>
<feature type="active site" description="Proton donor" evidence="8">
    <location>
        <position position="199"/>
    </location>
</feature>
<dbReference type="Proteomes" id="UP000019132">
    <property type="component" value="Unassembled WGS sequence"/>
</dbReference>
<dbReference type="STRING" id="431595.K3WGW1"/>
<dbReference type="PANTHER" id="PTHR43301">
    <property type="entry name" value="ARABINAN ENDO-1,5-ALPHA-L-ARABINOSIDASE"/>
    <property type="match status" value="1"/>
</dbReference>
<comment type="similarity">
    <text evidence="3">Belongs to the glycosyl hydrolase 43 family.</text>
</comment>
<dbReference type="AlphaFoldDB" id="K3WGW1"/>
<dbReference type="SUPFAM" id="SSF75005">
    <property type="entry name" value="Arabinanase/levansucrase/invertase"/>
    <property type="match status" value="1"/>
</dbReference>
<feature type="active site" description="Proton acceptor" evidence="8">
    <location>
        <position position="36"/>
    </location>
</feature>
<dbReference type="EnsemblProtists" id="PYU1_T004202">
    <property type="protein sequence ID" value="PYU1_T004202"/>
    <property type="gene ID" value="PYU1_G004192"/>
</dbReference>
<keyword evidence="5" id="KW-0378">Hydrolase</keyword>
<dbReference type="Gene3D" id="2.115.10.20">
    <property type="entry name" value="Glycosyl hydrolase domain, family 43"/>
    <property type="match status" value="1"/>
</dbReference>
<sequence>MVKLISLLLGLPLLASLVDAYANPKLCTGVCVNAHDSSIVRRTDGTYFRFSTGGGIAVHSAPALTGPWTYKGNAMTGGSKINRTGKDDMWAPDVTNIDGTYYMYYAISKFGTQESAIGYATSKTMEVGSWTDHSTALISSDSTKPYNAIDANYINVNGAHYLTFGSFWKDIYQVKLSSPSQPSGSAYQIAYDSVNTAMEGATIFKYGSYYYLFFSKGSCCNYDKKRPAAGAEYKIMACRSKSATGGFVDKNGVSCTKSGGTTVLASHGYVYGPGGQGVMQDPKYGPVLYYHYVDTRVGYADGQKKLGWNQINFSTGWPVV</sequence>
<reference evidence="11" key="3">
    <citation type="submission" date="2015-02" db="UniProtKB">
        <authorList>
            <consortium name="EnsemblProtists"/>
        </authorList>
    </citation>
    <scope>IDENTIFICATION</scope>
    <source>
        <strain evidence="11">DAOM BR144</strain>
    </source>
</reference>
<keyword evidence="6" id="KW-0326">Glycosidase</keyword>
<dbReference type="InterPro" id="IPR023296">
    <property type="entry name" value="Glyco_hydro_beta-prop_sf"/>
</dbReference>
<dbReference type="EC" id="3.2.1.99" evidence="4"/>
<dbReference type="InParanoid" id="K3WGW1"/>
<dbReference type="GO" id="GO:0031222">
    <property type="term" value="P:arabinan catabolic process"/>
    <property type="evidence" value="ECO:0007669"/>
    <property type="project" value="UniProtKB-UniPathway"/>
</dbReference>
<evidence type="ECO:0000313" key="12">
    <source>
        <dbReference type="Proteomes" id="UP000019132"/>
    </source>
</evidence>
<dbReference type="InterPro" id="IPR016840">
    <property type="entry name" value="Glyco_hydro_43_endo_a_Ara-ase"/>
</dbReference>
<evidence type="ECO:0000256" key="4">
    <source>
        <dbReference type="ARBA" id="ARBA00012586"/>
    </source>
</evidence>
<evidence type="ECO:0000256" key="7">
    <source>
        <dbReference type="ARBA" id="ARBA00042202"/>
    </source>
</evidence>
<keyword evidence="10" id="KW-0732">Signal</keyword>
<dbReference type="PIRSF" id="PIRSF026534">
    <property type="entry name" value="Endo_alpha-L-arabinosidase"/>
    <property type="match status" value="1"/>
</dbReference>
<evidence type="ECO:0000256" key="8">
    <source>
        <dbReference type="PIRSR" id="PIRSR606710-1"/>
    </source>
</evidence>
<evidence type="ECO:0000256" key="3">
    <source>
        <dbReference type="ARBA" id="ARBA00009865"/>
    </source>
</evidence>
<organism evidence="11 12">
    <name type="scientific">Globisporangium ultimum (strain ATCC 200006 / CBS 805.95 / DAOM BR144)</name>
    <name type="common">Pythium ultimum</name>
    <dbReference type="NCBI Taxonomy" id="431595"/>
    <lineage>
        <taxon>Eukaryota</taxon>
        <taxon>Sar</taxon>
        <taxon>Stramenopiles</taxon>
        <taxon>Oomycota</taxon>
        <taxon>Peronosporomycetes</taxon>
        <taxon>Pythiales</taxon>
        <taxon>Pythiaceae</taxon>
        <taxon>Globisporangium</taxon>
    </lineage>
</organism>
<protein>
    <recommendedName>
        <fullName evidence="4">arabinan endo-1,5-alpha-L-arabinosidase</fullName>
        <ecNumber evidence="4">3.2.1.99</ecNumber>
    </recommendedName>
    <alternativeName>
        <fullName evidence="7">Endo-1,5-alpha-L-arabinanase A</fullName>
    </alternativeName>
</protein>
<evidence type="ECO:0000256" key="5">
    <source>
        <dbReference type="ARBA" id="ARBA00022801"/>
    </source>
</evidence>
<dbReference type="InterPro" id="IPR006710">
    <property type="entry name" value="Glyco_hydro_43"/>
</dbReference>
<dbReference type="EMBL" id="GL376567">
    <property type="status" value="NOT_ANNOTATED_CDS"/>
    <property type="molecule type" value="Genomic_DNA"/>
</dbReference>
<accession>K3WGW1</accession>
<feature type="chain" id="PRO_5003867910" description="arabinan endo-1,5-alpha-L-arabinosidase" evidence="10">
    <location>
        <begin position="21"/>
        <end position="320"/>
    </location>
</feature>
<evidence type="ECO:0000256" key="6">
    <source>
        <dbReference type="ARBA" id="ARBA00023295"/>
    </source>
</evidence>
<comment type="catalytic activity">
    <reaction evidence="1">
        <text>Endohydrolysis of (1-&gt;5)-alpha-arabinofuranosidic linkages in (1-&gt;5)-arabinans.</text>
        <dbReference type="EC" id="3.2.1.99"/>
    </reaction>
</comment>
<dbReference type="PANTHER" id="PTHR43301:SF3">
    <property type="entry name" value="ARABINAN ENDO-1,5-ALPHA-L-ARABINOSIDASE A-RELATED"/>
    <property type="match status" value="1"/>
</dbReference>
<evidence type="ECO:0000256" key="1">
    <source>
        <dbReference type="ARBA" id="ARBA00000375"/>
    </source>
</evidence>
<dbReference type="CDD" id="cd18831">
    <property type="entry name" value="GH43_AnAbnA-like"/>
    <property type="match status" value="1"/>
</dbReference>